<dbReference type="OrthoDB" id="9785076at2"/>
<evidence type="ECO:0000259" key="1">
    <source>
        <dbReference type="Pfam" id="PF12146"/>
    </source>
</evidence>
<dbReference type="KEGG" id="otk:C6570_00680"/>
<dbReference type="PIRSF" id="PIRSF037442">
    <property type="entry name" value="UCP037442_abhydr"/>
    <property type="match status" value="1"/>
</dbReference>
<dbReference type="InterPro" id="IPR017208">
    <property type="entry name" value="UCP037442_abhydr"/>
</dbReference>
<reference evidence="2 3" key="1">
    <citation type="submission" date="2018-03" db="EMBL/GenBank/DDBJ databases">
        <title>Genome sequencing of Ottowia sp.</title>
        <authorList>
            <person name="Kim S.-J."/>
            <person name="Heo J."/>
            <person name="Kwon S.-W."/>
        </authorList>
    </citation>
    <scope>NUCLEOTIDE SEQUENCE [LARGE SCALE GENOMIC DNA]</scope>
    <source>
        <strain evidence="2 3">KADR8-3</strain>
    </source>
</reference>
<feature type="domain" description="Serine aminopeptidase S33" evidence="1">
    <location>
        <begin position="8"/>
        <end position="111"/>
    </location>
</feature>
<dbReference type="SUPFAM" id="SSF53474">
    <property type="entry name" value="alpha/beta-Hydrolases"/>
    <property type="match status" value="1"/>
</dbReference>
<dbReference type="InterPro" id="IPR029058">
    <property type="entry name" value="AB_hydrolase_fold"/>
</dbReference>
<gene>
    <name evidence="2" type="ORF">C6570_00680</name>
</gene>
<dbReference type="Pfam" id="PF12146">
    <property type="entry name" value="Hydrolase_4"/>
    <property type="match status" value="1"/>
</dbReference>
<dbReference type="Gene3D" id="3.40.50.1820">
    <property type="entry name" value="alpha/beta hydrolase"/>
    <property type="match status" value="1"/>
</dbReference>
<dbReference type="AlphaFoldDB" id="A0A2S0MJG1"/>
<accession>A0A2S0MJG1</accession>
<proteinExistence type="predicted"/>
<evidence type="ECO:0000313" key="2">
    <source>
        <dbReference type="EMBL" id="AVO35891.1"/>
    </source>
</evidence>
<keyword evidence="3" id="KW-1185">Reference proteome</keyword>
<protein>
    <submittedName>
        <fullName evidence="2">Alpha/beta hydrolase</fullName>
    </submittedName>
</protein>
<name>A0A2S0MJG1_9BURK</name>
<keyword evidence="2" id="KW-0378">Hydrolase</keyword>
<organism evidence="2 3">
    <name type="scientific">Ottowia oryzae</name>
    <dbReference type="NCBI Taxonomy" id="2109914"/>
    <lineage>
        <taxon>Bacteria</taxon>
        <taxon>Pseudomonadati</taxon>
        <taxon>Pseudomonadota</taxon>
        <taxon>Betaproteobacteria</taxon>
        <taxon>Burkholderiales</taxon>
        <taxon>Comamonadaceae</taxon>
        <taxon>Ottowia</taxon>
    </lineage>
</organism>
<dbReference type="EMBL" id="CP027666">
    <property type="protein sequence ID" value="AVO35891.1"/>
    <property type="molecule type" value="Genomic_DNA"/>
</dbReference>
<sequence length="258" mass="28236">MGVPQTYYAPFAQWLAAQGWRVTTFDYRGHGDSLALGPPLRTLKADLNDWARDYEAVVAYARAAAIDGPLYLIGHSLGAQLPGMFAQPERVDGLLAVATGVGYWRHNAAATRRRAPLLWWLLVPVVTPLAGYFPGRRLGVVGDLPAGVIQQWRRWCLHPEYSVGVEGPAVRASYASVAFPIRAFAVADDEMLTAESMQGLLRLYTGAPHLVQRIEPQAVGLKRIGHLGWFRAASQAALWPLLAQALNDLPRPATRAHA</sequence>
<dbReference type="InterPro" id="IPR022742">
    <property type="entry name" value="Hydrolase_4"/>
</dbReference>
<dbReference type="GO" id="GO:0016787">
    <property type="term" value="F:hydrolase activity"/>
    <property type="evidence" value="ECO:0007669"/>
    <property type="project" value="UniProtKB-KW"/>
</dbReference>
<dbReference type="Proteomes" id="UP000239709">
    <property type="component" value="Chromosome"/>
</dbReference>
<evidence type="ECO:0000313" key="3">
    <source>
        <dbReference type="Proteomes" id="UP000239709"/>
    </source>
</evidence>